<dbReference type="EMBL" id="VDCQ01000028">
    <property type="protein sequence ID" value="TNJ64498.1"/>
    <property type="molecule type" value="Genomic_DNA"/>
</dbReference>
<reference evidence="3 4" key="1">
    <citation type="submission" date="2019-05" db="EMBL/GenBank/DDBJ databases">
        <title>We sequenced the genome of Paenibacillus hemerocallicola KCTC 33185 for further insight into its adaptation and study the phylogeny of Paenibacillus.</title>
        <authorList>
            <person name="Narsing Rao M.P."/>
        </authorList>
    </citation>
    <scope>NUCLEOTIDE SEQUENCE [LARGE SCALE GENOMIC DNA]</scope>
    <source>
        <strain evidence="3 4">KCTC 33185</strain>
    </source>
</reference>
<dbReference type="Proteomes" id="UP000307943">
    <property type="component" value="Unassembled WGS sequence"/>
</dbReference>
<dbReference type="InterPro" id="IPR027417">
    <property type="entry name" value="P-loop_NTPase"/>
</dbReference>
<dbReference type="Gene3D" id="3.40.50.300">
    <property type="entry name" value="P-loop containing nucleotide triphosphate hydrolases"/>
    <property type="match status" value="1"/>
</dbReference>
<dbReference type="SMART" id="SM00382">
    <property type="entry name" value="AAA"/>
    <property type="match status" value="1"/>
</dbReference>
<accession>A0A5C4T617</accession>
<comment type="caution">
    <text evidence="3">The sequence shown here is derived from an EMBL/GenBank/DDBJ whole genome shotgun (WGS) entry which is preliminary data.</text>
</comment>
<dbReference type="GO" id="GO:0016887">
    <property type="term" value="F:ATP hydrolysis activity"/>
    <property type="evidence" value="ECO:0007669"/>
    <property type="project" value="InterPro"/>
</dbReference>
<protein>
    <submittedName>
        <fullName evidence="3">Type IV pilus twitching motility protein PilT</fullName>
    </submittedName>
</protein>
<evidence type="ECO:0000313" key="3">
    <source>
        <dbReference type="EMBL" id="TNJ64498.1"/>
    </source>
</evidence>
<organism evidence="3 4">
    <name type="scientific">Paenibacillus hemerocallicola</name>
    <dbReference type="NCBI Taxonomy" id="1172614"/>
    <lineage>
        <taxon>Bacteria</taxon>
        <taxon>Bacillati</taxon>
        <taxon>Bacillota</taxon>
        <taxon>Bacilli</taxon>
        <taxon>Bacillales</taxon>
        <taxon>Paenibacillaceae</taxon>
        <taxon>Paenibacillus</taxon>
    </lineage>
</organism>
<dbReference type="NCBIfam" id="TIGR01420">
    <property type="entry name" value="pilT_fam"/>
    <property type="match status" value="1"/>
</dbReference>
<name>A0A5C4T617_9BACL</name>
<proteinExistence type="inferred from homology"/>
<dbReference type="AlphaFoldDB" id="A0A5C4T617"/>
<comment type="similarity">
    <text evidence="1">Belongs to the GSP E family.</text>
</comment>
<dbReference type="InterPro" id="IPR050921">
    <property type="entry name" value="T4SS_GSP_E_ATPase"/>
</dbReference>
<evidence type="ECO:0000259" key="2">
    <source>
        <dbReference type="PROSITE" id="PS00662"/>
    </source>
</evidence>
<dbReference type="Gene3D" id="3.30.450.90">
    <property type="match status" value="1"/>
</dbReference>
<dbReference type="InterPro" id="IPR006321">
    <property type="entry name" value="PilT/PilU"/>
</dbReference>
<dbReference type="InterPro" id="IPR001482">
    <property type="entry name" value="T2SS/T4SS_dom"/>
</dbReference>
<dbReference type="SUPFAM" id="SSF52540">
    <property type="entry name" value="P-loop containing nucleoside triphosphate hydrolases"/>
    <property type="match status" value="1"/>
</dbReference>
<dbReference type="OrthoDB" id="9808272at2"/>
<evidence type="ECO:0000256" key="1">
    <source>
        <dbReference type="ARBA" id="ARBA00006611"/>
    </source>
</evidence>
<evidence type="ECO:0000313" key="4">
    <source>
        <dbReference type="Proteomes" id="UP000307943"/>
    </source>
</evidence>
<dbReference type="InterPro" id="IPR003593">
    <property type="entry name" value="AAA+_ATPase"/>
</dbReference>
<gene>
    <name evidence="3" type="ORF">FE784_19660</name>
</gene>
<sequence>MNMEEILLEAGRRRASDVHMTVGVPVMYRVRGELQLGHGGPLTAAMTEEGVRQLMTPEQLQHFMNKRESDFSFELGGVSRYRVNAYRQKGSIGMAIRLIPATVPRLEELGLPPIVKELAQRPQGLVLVTGPTGSGKSTTLAAMIDHINRRRKGHIITLEDPIEFVHGHKSCVVNQREIGADTESFSVALRAALRQDPDVILVGEMRDLETILTAVTAAETGHLVFGTLHTADAPQTVHRIIDMFPPESQSQIRAQLSAVLLGVLAQRLLPTADGQGRVAAMETLVNTPAVASLIRSDKVHQIRSVMQTGRAQGMQTFDLALRELVQQQVITTEAAKEAVFGFGE</sequence>
<dbReference type="CDD" id="cd01131">
    <property type="entry name" value="PilT"/>
    <property type="match status" value="1"/>
</dbReference>
<dbReference type="PANTHER" id="PTHR30486">
    <property type="entry name" value="TWITCHING MOTILITY PROTEIN PILT"/>
    <property type="match status" value="1"/>
</dbReference>
<dbReference type="Pfam" id="PF00437">
    <property type="entry name" value="T2SSE"/>
    <property type="match status" value="1"/>
</dbReference>
<dbReference type="GO" id="GO:0005524">
    <property type="term" value="F:ATP binding"/>
    <property type="evidence" value="ECO:0007669"/>
    <property type="project" value="InterPro"/>
</dbReference>
<dbReference type="PROSITE" id="PS00662">
    <property type="entry name" value="T2SP_E"/>
    <property type="match status" value="1"/>
</dbReference>
<feature type="domain" description="Bacterial type II secretion system protein E" evidence="2">
    <location>
        <begin position="193"/>
        <end position="207"/>
    </location>
</feature>
<dbReference type="RefSeq" id="WP_139603935.1">
    <property type="nucleotide sequence ID" value="NZ_VDCQ01000028.1"/>
</dbReference>
<keyword evidence="4" id="KW-1185">Reference proteome</keyword>